<dbReference type="EMBL" id="LCFQ01000013">
    <property type="protein sequence ID" value="KKS97186.1"/>
    <property type="molecule type" value="Genomic_DNA"/>
</dbReference>
<keyword evidence="1" id="KW-0812">Transmembrane</keyword>
<dbReference type="STRING" id="1618578.UV74_C0013G0308"/>
<dbReference type="PANTHER" id="PTHR43685">
    <property type="entry name" value="GLYCOSYLTRANSFERASE"/>
    <property type="match status" value="1"/>
</dbReference>
<dbReference type="AlphaFoldDB" id="A0A0G1FQ86"/>
<comment type="caution">
    <text evidence="3">The sequence shown here is derived from an EMBL/GenBank/DDBJ whole genome shotgun (WGS) entry which is preliminary data.</text>
</comment>
<name>A0A0G1FQ86_9BACT</name>
<dbReference type="CDD" id="cd00761">
    <property type="entry name" value="Glyco_tranf_GTA_type"/>
    <property type="match status" value="1"/>
</dbReference>
<dbReference type="InterPro" id="IPR050834">
    <property type="entry name" value="Glycosyltransf_2"/>
</dbReference>
<accession>A0A0G1FQ86</accession>
<evidence type="ECO:0000259" key="2">
    <source>
        <dbReference type="Pfam" id="PF00535"/>
    </source>
</evidence>
<evidence type="ECO:0000313" key="4">
    <source>
        <dbReference type="Proteomes" id="UP000034090"/>
    </source>
</evidence>
<evidence type="ECO:0000256" key="1">
    <source>
        <dbReference type="SAM" id="Phobius"/>
    </source>
</evidence>
<gene>
    <name evidence="3" type="ORF">UV74_C0013G0308</name>
</gene>
<dbReference type="SUPFAM" id="SSF53448">
    <property type="entry name" value="Nucleotide-diphospho-sugar transferases"/>
    <property type="match status" value="1"/>
</dbReference>
<sequence>MKTSIIIPTYNEEGFIESCLKSLDNQSLRDFEVIVVDDGSIDKTESVLSNLQFTNFNLQILRQKHRGPALARNLGAKKALGEILVFVDADMTFDKDFVKKLIAPIIENQTIGTFSKEEYVVNWNNLWARCWNINSNLPSKKRLPGNYPNKQKVFRAILKKEFDRVGGFDRGGYTDDWSLSEKLGKMAVNAKGAKFYHKNPETFDEVFRHSRWVAKRGYKLGIFGFVVALVRLSLPVTILVGLYKSIRFRTPLFFIFKLVYNTGATLGIFEYFLLKKGEK</sequence>
<feature type="transmembrane region" description="Helical" evidence="1">
    <location>
        <begin position="254"/>
        <end position="274"/>
    </location>
</feature>
<dbReference type="Gene3D" id="3.90.550.10">
    <property type="entry name" value="Spore Coat Polysaccharide Biosynthesis Protein SpsA, Chain A"/>
    <property type="match status" value="1"/>
</dbReference>
<feature type="transmembrane region" description="Helical" evidence="1">
    <location>
        <begin position="220"/>
        <end position="242"/>
    </location>
</feature>
<dbReference type="Proteomes" id="UP000034090">
    <property type="component" value="Unassembled WGS sequence"/>
</dbReference>
<reference evidence="3 4" key="1">
    <citation type="journal article" date="2015" name="Nature">
        <title>rRNA introns, odd ribosomes, and small enigmatic genomes across a large radiation of phyla.</title>
        <authorList>
            <person name="Brown C.T."/>
            <person name="Hug L.A."/>
            <person name="Thomas B.C."/>
            <person name="Sharon I."/>
            <person name="Castelle C.J."/>
            <person name="Singh A."/>
            <person name="Wilkins M.J."/>
            <person name="Williams K.H."/>
            <person name="Banfield J.F."/>
        </authorList>
    </citation>
    <scope>NUCLEOTIDE SEQUENCE [LARGE SCALE GENOMIC DNA]</scope>
</reference>
<dbReference type="InterPro" id="IPR029044">
    <property type="entry name" value="Nucleotide-diphossugar_trans"/>
</dbReference>
<organism evidence="3 4">
    <name type="scientific">Candidatus Woesebacteria bacterium GW2011_GWB1_43_14</name>
    <dbReference type="NCBI Taxonomy" id="1618578"/>
    <lineage>
        <taxon>Bacteria</taxon>
        <taxon>Candidatus Woeseibacteriota</taxon>
    </lineage>
</organism>
<dbReference type="PANTHER" id="PTHR43685:SF2">
    <property type="entry name" value="GLYCOSYLTRANSFERASE 2-LIKE DOMAIN-CONTAINING PROTEIN"/>
    <property type="match status" value="1"/>
</dbReference>
<protein>
    <recommendedName>
        <fullName evidence="2">Glycosyltransferase 2-like domain-containing protein</fullName>
    </recommendedName>
</protein>
<proteinExistence type="predicted"/>
<evidence type="ECO:0000313" key="3">
    <source>
        <dbReference type="EMBL" id="KKS97186.1"/>
    </source>
</evidence>
<dbReference type="InterPro" id="IPR001173">
    <property type="entry name" value="Glyco_trans_2-like"/>
</dbReference>
<keyword evidence="1" id="KW-1133">Transmembrane helix</keyword>
<keyword evidence="1" id="KW-0472">Membrane</keyword>
<feature type="domain" description="Glycosyltransferase 2-like" evidence="2">
    <location>
        <begin position="4"/>
        <end position="161"/>
    </location>
</feature>
<dbReference type="Pfam" id="PF00535">
    <property type="entry name" value="Glycos_transf_2"/>
    <property type="match status" value="1"/>
</dbReference>